<evidence type="ECO:0000313" key="2">
    <source>
        <dbReference type="EMBL" id="JAH70774.1"/>
    </source>
</evidence>
<reference evidence="2" key="1">
    <citation type="submission" date="2014-11" db="EMBL/GenBank/DDBJ databases">
        <authorList>
            <person name="Amaro Gonzalez C."/>
        </authorList>
    </citation>
    <scope>NUCLEOTIDE SEQUENCE</scope>
</reference>
<feature type="compositionally biased region" description="Polar residues" evidence="1">
    <location>
        <begin position="29"/>
        <end position="45"/>
    </location>
</feature>
<accession>A0A0E9UY48</accession>
<reference evidence="2" key="2">
    <citation type="journal article" date="2015" name="Fish Shellfish Immunol.">
        <title>Early steps in the European eel (Anguilla anguilla)-Vibrio vulnificus interaction in the gills: Role of the RtxA13 toxin.</title>
        <authorList>
            <person name="Callol A."/>
            <person name="Pajuelo D."/>
            <person name="Ebbesson L."/>
            <person name="Teles M."/>
            <person name="MacKenzie S."/>
            <person name="Amaro C."/>
        </authorList>
    </citation>
    <scope>NUCLEOTIDE SEQUENCE</scope>
</reference>
<organism evidence="2">
    <name type="scientific">Anguilla anguilla</name>
    <name type="common">European freshwater eel</name>
    <name type="synonym">Muraena anguilla</name>
    <dbReference type="NCBI Taxonomy" id="7936"/>
    <lineage>
        <taxon>Eukaryota</taxon>
        <taxon>Metazoa</taxon>
        <taxon>Chordata</taxon>
        <taxon>Craniata</taxon>
        <taxon>Vertebrata</taxon>
        <taxon>Euteleostomi</taxon>
        <taxon>Actinopterygii</taxon>
        <taxon>Neopterygii</taxon>
        <taxon>Teleostei</taxon>
        <taxon>Anguilliformes</taxon>
        <taxon>Anguillidae</taxon>
        <taxon>Anguilla</taxon>
    </lineage>
</organism>
<dbReference type="AlphaFoldDB" id="A0A0E9UY48"/>
<name>A0A0E9UY48_ANGAN</name>
<proteinExistence type="predicted"/>
<feature type="region of interest" description="Disordered" evidence="1">
    <location>
        <begin position="25"/>
        <end position="45"/>
    </location>
</feature>
<evidence type="ECO:0000256" key="1">
    <source>
        <dbReference type="SAM" id="MobiDB-lite"/>
    </source>
</evidence>
<sequence>MARRPTVIEASDEEHGDNAVRVTELSGRNGRNSPEINNHFSASQI</sequence>
<protein>
    <submittedName>
        <fullName evidence="2">Uncharacterized protein</fullName>
    </submittedName>
</protein>
<dbReference type="EMBL" id="GBXM01037803">
    <property type="protein sequence ID" value="JAH70774.1"/>
    <property type="molecule type" value="Transcribed_RNA"/>
</dbReference>